<dbReference type="SUPFAM" id="SSF51391">
    <property type="entry name" value="Thiamin phosphate synthase"/>
    <property type="match status" value="1"/>
</dbReference>
<comment type="catalytic activity">
    <reaction evidence="9 10">
        <text>2-[(2R,5Z)-2-carboxy-4-methylthiazol-5(2H)-ylidene]ethyl phosphate + 4-amino-2-methyl-5-(diphosphooxymethyl)pyrimidine + 2 H(+) = thiamine phosphate + CO2 + diphosphate</text>
        <dbReference type="Rhea" id="RHEA:47844"/>
        <dbReference type="ChEBI" id="CHEBI:15378"/>
        <dbReference type="ChEBI" id="CHEBI:16526"/>
        <dbReference type="ChEBI" id="CHEBI:33019"/>
        <dbReference type="ChEBI" id="CHEBI:37575"/>
        <dbReference type="ChEBI" id="CHEBI:57841"/>
        <dbReference type="ChEBI" id="CHEBI:62899"/>
        <dbReference type="EC" id="2.5.1.3"/>
    </reaction>
</comment>
<dbReference type="GO" id="GO:0004789">
    <property type="term" value="F:thiamine-phosphate diphosphorylase activity"/>
    <property type="evidence" value="ECO:0007669"/>
    <property type="project" value="UniProtKB-EC"/>
</dbReference>
<sequence>MKLDPFYPIVPDFALAARLVPLGVKFLQLRIKDAPAETIRAEIAQTMQLCAEHDCLLVVNDYWREAIDLGADFIHLGQEDLAAADLGAIKRAGLKLGISSHSPEELGNAKAAEPDYVALGPVYETKLKKMPWAPQGLDRIREWRSALQCPLVAIGGITVERAAGVLEAGADSAAVITDILTDAAPEARARQWIAATQGWRANS</sequence>
<dbReference type="InterPro" id="IPR022998">
    <property type="entry name" value="ThiamineP_synth_TenI"/>
</dbReference>
<dbReference type="InterPro" id="IPR034291">
    <property type="entry name" value="TMP_synthase"/>
</dbReference>
<comment type="catalytic activity">
    <reaction evidence="8 10">
        <text>2-(2-carboxy-4-methylthiazol-5-yl)ethyl phosphate + 4-amino-2-methyl-5-(diphosphooxymethyl)pyrimidine + 2 H(+) = thiamine phosphate + CO2 + diphosphate</text>
        <dbReference type="Rhea" id="RHEA:47848"/>
        <dbReference type="ChEBI" id="CHEBI:15378"/>
        <dbReference type="ChEBI" id="CHEBI:16526"/>
        <dbReference type="ChEBI" id="CHEBI:33019"/>
        <dbReference type="ChEBI" id="CHEBI:37575"/>
        <dbReference type="ChEBI" id="CHEBI:57841"/>
        <dbReference type="ChEBI" id="CHEBI:62890"/>
        <dbReference type="EC" id="2.5.1.3"/>
    </reaction>
</comment>
<dbReference type="PANTHER" id="PTHR20857">
    <property type="entry name" value="THIAMINE-PHOSPHATE PYROPHOSPHORYLASE"/>
    <property type="match status" value="1"/>
</dbReference>
<evidence type="ECO:0000256" key="1">
    <source>
        <dbReference type="ARBA" id="ARBA00001946"/>
    </source>
</evidence>
<dbReference type="GO" id="GO:0005737">
    <property type="term" value="C:cytoplasm"/>
    <property type="evidence" value="ECO:0007669"/>
    <property type="project" value="TreeGrafter"/>
</dbReference>
<evidence type="ECO:0000256" key="6">
    <source>
        <dbReference type="ARBA" id="ARBA00022977"/>
    </source>
</evidence>
<comment type="pathway">
    <text evidence="2 11">Cofactor biosynthesis; thiamine diphosphate biosynthesis; thiamine phosphate from 4-amino-2-methyl-5-diphosphomethylpyrimidine and 4-methyl-5-(2-phosphoethyl)-thiazole: step 1/1.</text>
</comment>
<comment type="caution">
    <text evidence="13">The sequence shown here is derived from an EMBL/GenBank/DDBJ whole genome shotgun (WGS) entry which is preliminary data.</text>
</comment>
<dbReference type="STRING" id="1177755.A7A08_01487"/>
<dbReference type="CDD" id="cd00564">
    <property type="entry name" value="TMP_TenI"/>
    <property type="match status" value="1"/>
</dbReference>
<evidence type="ECO:0000256" key="11">
    <source>
        <dbReference type="RuleBase" id="RU004253"/>
    </source>
</evidence>
<comment type="similarity">
    <text evidence="10">Belongs to the thiamine-phosphate synthase family.</text>
</comment>
<evidence type="ECO:0000313" key="13">
    <source>
        <dbReference type="EMBL" id="ODA67455.1"/>
    </source>
</evidence>
<reference evidence="13 14" key="1">
    <citation type="submission" date="2016-07" db="EMBL/GenBank/DDBJ databases">
        <title>Draft genome sequence of Methyloligella halotolerans C2T (VKM B-2706T=CCUG 61687T=DSM 25045T), a halotolerant polyhydroxybutyrate accumulating methylotroph.</title>
        <authorList>
            <person name="Vasilenko O.V."/>
            <person name="Doronina N.V."/>
            <person name="Poroshina M.N."/>
            <person name="Tarlachkov S.V."/>
            <person name="Trotsenko Y.A."/>
        </authorList>
    </citation>
    <scope>NUCLEOTIDE SEQUENCE [LARGE SCALE GENOMIC DNA]</scope>
    <source>
        <strain evidence="13 14">VKM B-2706</strain>
    </source>
</reference>
<evidence type="ECO:0000259" key="12">
    <source>
        <dbReference type="Pfam" id="PF02581"/>
    </source>
</evidence>
<comment type="cofactor">
    <cofactor evidence="1">
        <name>Mg(2+)</name>
        <dbReference type="ChEBI" id="CHEBI:18420"/>
    </cofactor>
</comment>
<dbReference type="GO" id="GO:0009229">
    <property type="term" value="P:thiamine diphosphate biosynthetic process"/>
    <property type="evidence" value="ECO:0007669"/>
    <property type="project" value="UniProtKB-UniPathway"/>
</dbReference>
<keyword evidence="3 10" id="KW-0808">Transferase</keyword>
<proteinExistence type="inferred from homology"/>
<evidence type="ECO:0000256" key="2">
    <source>
        <dbReference type="ARBA" id="ARBA00005165"/>
    </source>
</evidence>
<evidence type="ECO:0000313" key="14">
    <source>
        <dbReference type="Proteomes" id="UP000095087"/>
    </source>
</evidence>
<dbReference type="NCBIfam" id="TIGR00693">
    <property type="entry name" value="thiE"/>
    <property type="match status" value="1"/>
</dbReference>
<comment type="catalytic activity">
    <reaction evidence="7 10">
        <text>4-methyl-5-(2-phosphooxyethyl)-thiazole + 4-amino-2-methyl-5-(diphosphooxymethyl)pyrimidine + H(+) = thiamine phosphate + diphosphate</text>
        <dbReference type="Rhea" id="RHEA:22328"/>
        <dbReference type="ChEBI" id="CHEBI:15378"/>
        <dbReference type="ChEBI" id="CHEBI:33019"/>
        <dbReference type="ChEBI" id="CHEBI:37575"/>
        <dbReference type="ChEBI" id="CHEBI:57841"/>
        <dbReference type="ChEBI" id="CHEBI:58296"/>
        <dbReference type="EC" id="2.5.1.3"/>
    </reaction>
</comment>
<dbReference type="OrthoDB" id="9794842at2"/>
<evidence type="ECO:0000256" key="4">
    <source>
        <dbReference type="ARBA" id="ARBA00022723"/>
    </source>
</evidence>
<dbReference type="GO" id="GO:0046872">
    <property type="term" value="F:metal ion binding"/>
    <property type="evidence" value="ECO:0007669"/>
    <property type="project" value="UniProtKB-KW"/>
</dbReference>
<dbReference type="EMBL" id="MASI01000003">
    <property type="protein sequence ID" value="ODA67455.1"/>
    <property type="molecule type" value="Genomic_DNA"/>
</dbReference>
<dbReference type="Gene3D" id="3.20.20.70">
    <property type="entry name" value="Aldolase class I"/>
    <property type="match status" value="1"/>
</dbReference>
<keyword evidence="5" id="KW-0460">Magnesium</keyword>
<dbReference type="InterPro" id="IPR013785">
    <property type="entry name" value="Aldolase_TIM"/>
</dbReference>
<protein>
    <recommendedName>
        <fullName evidence="10">Thiamine-phosphate synthase</fullName>
        <ecNumber evidence="10">2.5.1.3</ecNumber>
    </recommendedName>
    <alternativeName>
        <fullName evidence="10">Thiamine-phosphate pyrophosphorylase</fullName>
    </alternativeName>
</protein>
<evidence type="ECO:0000256" key="9">
    <source>
        <dbReference type="ARBA" id="ARBA00047883"/>
    </source>
</evidence>
<dbReference type="EC" id="2.5.1.3" evidence="10"/>
<keyword evidence="4" id="KW-0479">Metal-binding</keyword>
<name>A0A1E2RZC2_9HYPH</name>
<dbReference type="PATRIC" id="fig|1177755.3.peg.1490"/>
<dbReference type="UniPathway" id="UPA00060">
    <property type="reaction ID" value="UER00141"/>
</dbReference>
<dbReference type="Proteomes" id="UP000095087">
    <property type="component" value="Unassembled WGS sequence"/>
</dbReference>
<accession>A0A1E2RZC2</accession>
<organism evidence="13 14">
    <name type="scientific">Methyloligella halotolerans</name>
    <dbReference type="NCBI Taxonomy" id="1177755"/>
    <lineage>
        <taxon>Bacteria</taxon>
        <taxon>Pseudomonadati</taxon>
        <taxon>Pseudomonadota</taxon>
        <taxon>Alphaproteobacteria</taxon>
        <taxon>Hyphomicrobiales</taxon>
        <taxon>Hyphomicrobiaceae</taxon>
        <taxon>Methyloligella</taxon>
    </lineage>
</organism>
<evidence type="ECO:0000256" key="10">
    <source>
        <dbReference type="RuleBase" id="RU003826"/>
    </source>
</evidence>
<gene>
    <name evidence="13" type="ORF">A7A08_01487</name>
</gene>
<feature type="domain" description="Thiamine phosphate synthase/TenI" evidence="12">
    <location>
        <begin position="15"/>
        <end position="179"/>
    </location>
</feature>
<dbReference type="GO" id="GO:0009228">
    <property type="term" value="P:thiamine biosynthetic process"/>
    <property type="evidence" value="ECO:0007669"/>
    <property type="project" value="UniProtKB-KW"/>
</dbReference>
<dbReference type="InterPro" id="IPR036206">
    <property type="entry name" value="ThiamineP_synth_sf"/>
</dbReference>
<evidence type="ECO:0000256" key="3">
    <source>
        <dbReference type="ARBA" id="ARBA00022679"/>
    </source>
</evidence>
<keyword evidence="6 10" id="KW-0784">Thiamine biosynthesis</keyword>
<evidence type="ECO:0000256" key="7">
    <source>
        <dbReference type="ARBA" id="ARBA00047334"/>
    </source>
</evidence>
<evidence type="ECO:0000256" key="5">
    <source>
        <dbReference type="ARBA" id="ARBA00022842"/>
    </source>
</evidence>
<keyword evidence="14" id="KW-1185">Reference proteome</keyword>
<dbReference type="NCBIfam" id="NF000734">
    <property type="entry name" value="PRK00043.1-5"/>
    <property type="match status" value="1"/>
</dbReference>
<dbReference type="RefSeq" id="WP_069094815.1">
    <property type="nucleotide sequence ID" value="NZ_MASI01000003.1"/>
</dbReference>
<dbReference type="PANTHER" id="PTHR20857:SF15">
    <property type="entry name" value="THIAMINE-PHOSPHATE SYNTHASE"/>
    <property type="match status" value="1"/>
</dbReference>
<dbReference type="Pfam" id="PF02581">
    <property type="entry name" value="TMP-TENI"/>
    <property type="match status" value="1"/>
</dbReference>
<dbReference type="AlphaFoldDB" id="A0A1E2RZC2"/>
<evidence type="ECO:0000256" key="8">
    <source>
        <dbReference type="ARBA" id="ARBA00047851"/>
    </source>
</evidence>